<organism evidence="4">
    <name type="scientific">marine sediment metagenome</name>
    <dbReference type="NCBI Taxonomy" id="412755"/>
    <lineage>
        <taxon>unclassified sequences</taxon>
        <taxon>metagenomes</taxon>
        <taxon>ecological metagenomes</taxon>
    </lineage>
</organism>
<dbReference type="Gene3D" id="3.40.50.300">
    <property type="entry name" value="P-loop containing nucleotide triphosphate hydrolases"/>
    <property type="match status" value="1"/>
</dbReference>
<evidence type="ECO:0000256" key="1">
    <source>
        <dbReference type="ARBA" id="ARBA00005417"/>
    </source>
</evidence>
<dbReference type="PANTHER" id="PTHR43335">
    <property type="entry name" value="ABC TRANSPORTER, ATP-BINDING PROTEIN"/>
    <property type="match status" value="1"/>
</dbReference>
<evidence type="ECO:0000256" key="2">
    <source>
        <dbReference type="ARBA" id="ARBA00022448"/>
    </source>
</evidence>
<dbReference type="Pfam" id="PF00005">
    <property type="entry name" value="ABC_tran"/>
    <property type="match status" value="1"/>
</dbReference>
<gene>
    <name evidence="4" type="ORF">S03H2_27929</name>
</gene>
<keyword evidence="2" id="KW-0813">Transport</keyword>
<feature type="non-terminal residue" evidence="4">
    <location>
        <position position="1"/>
    </location>
</feature>
<dbReference type="SUPFAM" id="SSF52540">
    <property type="entry name" value="P-loop containing nucleoside triphosphate hydrolases"/>
    <property type="match status" value="1"/>
</dbReference>
<name>X1G6Q2_9ZZZZ</name>
<comment type="caution">
    <text evidence="4">The sequence shown here is derived from an EMBL/GenBank/DDBJ whole genome shotgun (WGS) entry which is preliminary data.</text>
</comment>
<dbReference type="InterPro" id="IPR003439">
    <property type="entry name" value="ABC_transporter-like_ATP-bd"/>
</dbReference>
<comment type="similarity">
    <text evidence="1">Belongs to the ABC transporter superfamily.</text>
</comment>
<accession>X1G6Q2</accession>
<sequence>EERLDYLLNLVDLKHDKNRKIKTFSFGMKQKLAIADALINDPELLILDEPFTGLDPNSMDALNQMLKKFNKRERHCFYFKPYPE</sequence>
<evidence type="ECO:0000259" key="3">
    <source>
        <dbReference type="Pfam" id="PF00005"/>
    </source>
</evidence>
<proteinExistence type="inferred from homology"/>
<dbReference type="AlphaFoldDB" id="X1G6Q2"/>
<protein>
    <recommendedName>
        <fullName evidence="3">ABC transporter domain-containing protein</fullName>
    </recommendedName>
</protein>
<evidence type="ECO:0000313" key="4">
    <source>
        <dbReference type="EMBL" id="GAH52937.1"/>
    </source>
</evidence>
<dbReference type="EMBL" id="BARU01016818">
    <property type="protein sequence ID" value="GAH52937.1"/>
    <property type="molecule type" value="Genomic_DNA"/>
</dbReference>
<dbReference type="GO" id="GO:0005524">
    <property type="term" value="F:ATP binding"/>
    <property type="evidence" value="ECO:0007669"/>
    <property type="project" value="InterPro"/>
</dbReference>
<dbReference type="PANTHER" id="PTHR43335:SF4">
    <property type="entry name" value="ABC TRANSPORTER, ATP-BINDING PROTEIN"/>
    <property type="match status" value="1"/>
</dbReference>
<feature type="domain" description="ABC transporter" evidence="3">
    <location>
        <begin position="2"/>
        <end position="51"/>
    </location>
</feature>
<dbReference type="GO" id="GO:0016887">
    <property type="term" value="F:ATP hydrolysis activity"/>
    <property type="evidence" value="ECO:0007669"/>
    <property type="project" value="InterPro"/>
</dbReference>
<reference evidence="4" key="1">
    <citation type="journal article" date="2014" name="Front. Microbiol.">
        <title>High frequency of phylogenetically diverse reductive dehalogenase-homologous genes in deep subseafloor sedimentary metagenomes.</title>
        <authorList>
            <person name="Kawai M."/>
            <person name="Futagami T."/>
            <person name="Toyoda A."/>
            <person name="Takaki Y."/>
            <person name="Nishi S."/>
            <person name="Hori S."/>
            <person name="Arai W."/>
            <person name="Tsubouchi T."/>
            <person name="Morono Y."/>
            <person name="Uchiyama I."/>
            <person name="Ito T."/>
            <person name="Fujiyama A."/>
            <person name="Inagaki F."/>
            <person name="Takami H."/>
        </authorList>
    </citation>
    <scope>NUCLEOTIDE SEQUENCE</scope>
    <source>
        <strain evidence="4">Expedition CK06-06</strain>
    </source>
</reference>
<dbReference type="InterPro" id="IPR027417">
    <property type="entry name" value="P-loop_NTPase"/>
</dbReference>